<feature type="non-terminal residue" evidence="4">
    <location>
        <position position="282"/>
    </location>
</feature>
<dbReference type="GO" id="GO:0005737">
    <property type="term" value="C:cytoplasm"/>
    <property type="evidence" value="ECO:0007669"/>
    <property type="project" value="TreeGrafter"/>
</dbReference>
<dbReference type="InterPro" id="IPR016036">
    <property type="entry name" value="Malonyl_transacylase_ACP-bd"/>
</dbReference>
<dbReference type="AlphaFoldDB" id="A0A367FA78"/>
<dbReference type="Pfam" id="PF00698">
    <property type="entry name" value="Acyl_transf_1"/>
    <property type="match status" value="1"/>
</dbReference>
<keyword evidence="1" id="KW-0596">Phosphopantetheine</keyword>
<evidence type="ECO:0000313" key="5">
    <source>
        <dbReference type="Proteomes" id="UP000253507"/>
    </source>
</evidence>
<dbReference type="EMBL" id="QOIM01000012">
    <property type="protein sequence ID" value="RCG26762.1"/>
    <property type="molecule type" value="Genomic_DNA"/>
</dbReference>
<dbReference type="GO" id="GO:0004312">
    <property type="term" value="F:fatty acid synthase activity"/>
    <property type="evidence" value="ECO:0007669"/>
    <property type="project" value="TreeGrafter"/>
</dbReference>
<reference evidence="4 5" key="1">
    <citation type="submission" date="2018-06" db="EMBL/GenBank/DDBJ databases">
        <title>Streptomyces reniochalinae sp. nov. and Streptomyces diacarnus sp. nov. from marine sponges.</title>
        <authorList>
            <person name="Li L."/>
        </authorList>
    </citation>
    <scope>NUCLEOTIDE SEQUENCE [LARGE SCALE GENOMIC DNA]</scope>
    <source>
        <strain evidence="4 5">LHW50302</strain>
    </source>
</reference>
<dbReference type="InterPro" id="IPR016035">
    <property type="entry name" value="Acyl_Trfase/lysoPLipase"/>
</dbReference>
<dbReference type="SUPFAM" id="SSF55048">
    <property type="entry name" value="Probable ACP-binding domain of malonyl-CoA ACP transacylase"/>
    <property type="match status" value="1"/>
</dbReference>
<evidence type="ECO:0000259" key="3">
    <source>
        <dbReference type="SMART" id="SM00827"/>
    </source>
</evidence>
<gene>
    <name evidence="4" type="ORF">DQ392_00060</name>
</gene>
<feature type="domain" description="Malonyl-CoA:ACP transacylase (MAT)" evidence="3">
    <location>
        <begin position="3"/>
        <end position="282"/>
    </location>
</feature>
<protein>
    <submittedName>
        <fullName evidence="4">Acyltransferase domain-containing protein</fullName>
    </submittedName>
</protein>
<keyword evidence="4" id="KW-0012">Acyltransferase</keyword>
<dbReference type="InterPro" id="IPR014043">
    <property type="entry name" value="Acyl_transferase_dom"/>
</dbReference>
<dbReference type="InterPro" id="IPR050091">
    <property type="entry name" value="PKS_NRPS_Biosynth_Enz"/>
</dbReference>
<keyword evidence="4" id="KW-0808">Transferase</keyword>
<dbReference type="Proteomes" id="UP000253507">
    <property type="component" value="Unassembled WGS sequence"/>
</dbReference>
<accession>A0A367FA78</accession>
<dbReference type="SMART" id="SM00827">
    <property type="entry name" value="PKS_AT"/>
    <property type="match status" value="1"/>
</dbReference>
<dbReference type="GO" id="GO:0006633">
    <property type="term" value="P:fatty acid biosynthetic process"/>
    <property type="evidence" value="ECO:0007669"/>
    <property type="project" value="TreeGrafter"/>
</dbReference>
<sequence>MFVFSGQGSQWVGMGGGLLGERVFVEHVRAVGEALGPFVDFDLLDVLGGSGGLGEGVLGRVEVVQPALFAVSTGLACVWESWGVVPDAVVGHSQGEIAAAYVAGVLSLEDAARLVAVRSRVIGEFAPEGAMAHVALPVEVVRAELGSQAGLAGRVEVAAVNGPGSTIVSGDRVCVEGLVAGFGGRGVRARVLPVSYASHCAHMDVLGSRVDEAVGRVSPGSARVPFYSTVVGGVVAGEELGGGYWQRNLRSPVRFAETVEGLLDAGFRRFVEVSAHPVLTSA</sequence>
<dbReference type="InterPro" id="IPR001227">
    <property type="entry name" value="Ac_transferase_dom_sf"/>
</dbReference>
<name>A0A367FA78_9ACTN</name>
<dbReference type="GO" id="GO:0071770">
    <property type="term" value="P:DIM/DIP cell wall layer assembly"/>
    <property type="evidence" value="ECO:0007669"/>
    <property type="project" value="TreeGrafter"/>
</dbReference>
<evidence type="ECO:0000313" key="4">
    <source>
        <dbReference type="EMBL" id="RCG26762.1"/>
    </source>
</evidence>
<organism evidence="4 5">
    <name type="scientific">Streptomyces reniochalinae</name>
    <dbReference type="NCBI Taxonomy" id="2250578"/>
    <lineage>
        <taxon>Bacteria</taxon>
        <taxon>Bacillati</taxon>
        <taxon>Actinomycetota</taxon>
        <taxon>Actinomycetes</taxon>
        <taxon>Kitasatosporales</taxon>
        <taxon>Streptomycetaceae</taxon>
        <taxon>Streptomyces</taxon>
    </lineage>
</organism>
<dbReference type="PANTHER" id="PTHR43775">
    <property type="entry name" value="FATTY ACID SYNTHASE"/>
    <property type="match status" value="1"/>
</dbReference>
<evidence type="ECO:0000256" key="2">
    <source>
        <dbReference type="ARBA" id="ARBA00022553"/>
    </source>
</evidence>
<proteinExistence type="predicted"/>
<dbReference type="PANTHER" id="PTHR43775:SF37">
    <property type="entry name" value="SI:DKEY-61P9.11"/>
    <property type="match status" value="1"/>
</dbReference>
<dbReference type="SUPFAM" id="SSF52151">
    <property type="entry name" value="FabD/lysophospholipase-like"/>
    <property type="match status" value="1"/>
</dbReference>
<comment type="caution">
    <text evidence="4">The sequence shown here is derived from an EMBL/GenBank/DDBJ whole genome shotgun (WGS) entry which is preliminary data.</text>
</comment>
<keyword evidence="5" id="KW-1185">Reference proteome</keyword>
<evidence type="ECO:0000256" key="1">
    <source>
        <dbReference type="ARBA" id="ARBA00022450"/>
    </source>
</evidence>
<dbReference type="GO" id="GO:0005886">
    <property type="term" value="C:plasma membrane"/>
    <property type="evidence" value="ECO:0007669"/>
    <property type="project" value="TreeGrafter"/>
</dbReference>
<keyword evidence="2" id="KW-0597">Phosphoprotein</keyword>
<dbReference type="Gene3D" id="3.40.366.10">
    <property type="entry name" value="Malonyl-Coenzyme A Acyl Carrier Protein, domain 2"/>
    <property type="match status" value="1"/>
</dbReference>